<name>A0A915HFN3_ROMCU</name>
<evidence type="ECO:0000313" key="2">
    <source>
        <dbReference type="WBParaSite" id="nRc.2.0.1.t00460-RA"/>
    </source>
</evidence>
<dbReference type="WBParaSite" id="nRc.2.0.1.t00460-RA">
    <property type="protein sequence ID" value="nRc.2.0.1.t00460-RA"/>
    <property type="gene ID" value="nRc.2.0.1.g00460"/>
</dbReference>
<proteinExistence type="predicted"/>
<sequence length="223" mass="24490">MWTTEWRKNFARLDTGAPDISLDVGLDSRATDGALMSGSQNLDSRMKGNFQRSNIQKYKEKSINAFLQPTNLILFDGVQISDESVMPRNKLLLAPWQSYFLELLQKLPVCDRSNALGAVASDAIIKPANAEPGDAKGEFSVILDEASTLRVDCCCCWGLWPPNKAPSFAKQLFRLELLIVGPKRAVVVLLALAALIDEVGLFKGSLFEILGGCWAAASMQRLL</sequence>
<dbReference type="Proteomes" id="UP000887565">
    <property type="component" value="Unplaced"/>
</dbReference>
<evidence type="ECO:0000313" key="1">
    <source>
        <dbReference type="Proteomes" id="UP000887565"/>
    </source>
</evidence>
<reference evidence="2" key="1">
    <citation type="submission" date="2022-11" db="UniProtKB">
        <authorList>
            <consortium name="WormBaseParasite"/>
        </authorList>
    </citation>
    <scope>IDENTIFICATION</scope>
</reference>
<dbReference type="AlphaFoldDB" id="A0A915HFN3"/>
<protein>
    <submittedName>
        <fullName evidence="2">Uncharacterized protein</fullName>
    </submittedName>
</protein>
<accession>A0A915HFN3</accession>
<keyword evidence="1" id="KW-1185">Reference proteome</keyword>
<organism evidence="1 2">
    <name type="scientific">Romanomermis culicivorax</name>
    <name type="common">Nematode worm</name>
    <dbReference type="NCBI Taxonomy" id="13658"/>
    <lineage>
        <taxon>Eukaryota</taxon>
        <taxon>Metazoa</taxon>
        <taxon>Ecdysozoa</taxon>
        <taxon>Nematoda</taxon>
        <taxon>Enoplea</taxon>
        <taxon>Dorylaimia</taxon>
        <taxon>Mermithida</taxon>
        <taxon>Mermithoidea</taxon>
        <taxon>Mermithidae</taxon>
        <taxon>Romanomermis</taxon>
    </lineage>
</organism>